<dbReference type="AlphaFoldDB" id="A0AAE1LLJ0"/>
<name>A0AAE1LLJ0_9NEOP</name>
<organism evidence="2 3">
    <name type="scientific">Frankliniella fusca</name>
    <dbReference type="NCBI Taxonomy" id="407009"/>
    <lineage>
        <taxon>Eukaryota</taxon>
        <taxon>Metazoa</taxon>
        <taxon>Ecdysozoa</taxon>
        <taxon>Arthropoda</taxon>
        <taxon>Hexapoda</taxon>
        <taxon>Insecta</taxon>
        <taxon>Pterygota</taxon>
        <taxon>Neoptera</taxon>
        <taxon>Paraneoptera</taxon>
        <taxon>Thysanoptera</taxon>
        <taxon>Terebrantia</taxon>
        <taxon>Thripoidea</taxon>
        <taxon>Thripidae</taxon>
        <taxon>Frankliniella</taxon>
    </lineage>
</organism>
<keyword evidence="3" id="KW-1185">Reference proteome</keyword>
<reference evidence="2" key="1">
    <citation type="submission" date="2021-07" db="EMBL/GenBank/DDBJ databases">
        <authorList>
            <person name="Catto M.A."/>
            <person name="Jacobson A."/>
            <person name="Kennedy G."/>
            <person name="Labadie P."/>
            <person name="Hunt B.G."/>
            <person name="Srinivasan R."/>
        </authorList>
    </citation>
    <scope>NUCLEOTIDE SEQUENCE</scope>
    <source>
        <strain evidence="2">PL_HMW_Pooled</strain>
        <tissue evidence="2">Head</tissue>
    </source>
</reference>
<dbReference type="GO" id="GO:0007144">
    <property type="term" value="P:female meiosis I"/>
    <property type="evidence" value="ECO:0007669"/>
    <property type="project" value="TreeGrafter"/>
</dbReference>
<proteinExistence type="predicted"/>
<protein>
    <submittedName>
        <fullName evidence="2">Meiosis-specific coiled-coil domain-containing protein MEIOC</fullName>
    </submittedName>
</protein>
<feature type="region of interest" description="Disordered" evidence="1">
    <location>
        <begin position="129"/>
        <end position="148"/>
    </location>
</feature>
<evidence type="ECO:0000256" key="1">
    <source>
        <dbReference type="SAM" id="MobiDB-lite"/>
    </source>
</evidence>
<comment type="caution">
    <text evidence="2">The sequence shown here is derived from an EMBL/GenBank/DDBJ whole genome shotgun (WGS) entry which is preliminary data.</text>
</comment>
<feature type="region of interest" description="Disordered" evidence="1">
    <location>
        <begin position="326"/>
        <end position="347"/>
    </location>
</feature>
<dbReference type="PANTHER" id="PTHR33861">
    <property type="entry name" value="PROTEIN CBG18333"/>
    <property type="match status" value="1"/>
</dbReference>
<dbReference type="PANTHER" id="PTHR33861:SF5">
    <property type="entry name" value="GAMMA-TUBULIN COMPLEX COMPONENT"/>
    <property type="match status" value="1"/>
</dbReference>
<dbReference type="Proteomes" id="UP001219518">
    <property type="component" value="Unassembled WGS sequence"/>
</dbReference>
<accession>A0AAE1LLJ0</accession>
<dbReference type="GO" id="GO:0007141">
    <property type="term" value="P:male meiosis I"/>
    <property type="evidence" value="ECO:0007669"/>
    <property type="project" value="TreeGrafter"/>
</dbReference>
<dbReference type="InterPro" id="IPR027963">
    <property type="entry name" value="MEIOC"/>
</dbReference>
<dbReference type="GO" id="GO:0005737">
    <property type="term" value="C:cytoplasm"/>
    <property type="evidence" value="ECO:0007669"/>
    <property type="project" value="TreeGrafter"/>
</dbReference>
<dbReference type="GO" id="GO:0005634">
    <property type="term" value="C:nucleus"/>
    <property type="evidence" value="ECO:0007669"/>
    <property type="project" value="TreeGrafter"/>
</dbReference>
<dbReference type="Pfam" id="PF15189">
    <property type="entry name" value="MEIOC"/>
    <property type="match status" value="1"/>
</dbReference>
<reference evidence="2" key="2">
    <citation type="journal article" date="2023" name="BMC Genomics">
        <title>Pest status, molecular evolution, and epigenetic factors derived from the genome assembly of Frankliniella fusca, a thysanopteran phytovirus vector.</title>
        <authorList>
            <person name="Catto M.A."/>
            <person name="Labadie P.E."/>
            <person name="Jacobson A.L."/>
            <person name="Kennedy G.G."/>
            <person name="Srinivasan R."/>
            <person name="Hunt B.G."/>
        </authorList>
    </citation>
    <scope>NUCLEOTIDE SEQUENCE</scope>
    <source>
        <strain evidence="2">PL_HMW_Pooled</strain>
    </source>
</reference>
<feature type="compositionally biased region" description="Polar residues" evidence="1">
    <location>
        <begin position="129"/>
        <end position="142"/>
    </location>
</feature>
<dbReference type="EMBL" id="JAHWGI010001092">
    <property type="protein sequence ID" value="KAK3922477.1"/>
    <property type="molecule type" value="Genomic_DNA"/>
</dbReference>
<evidence type="ECO:0000313" key="2">
    <source>
        <dbReference type="EMBL" id="KAK3922477.1"/>
    </source>
</evidence>
<sequence>MGSLQRSERLYTLWKTEEEEGSLRMYDLVDKLLEEDNQLATSRYGTGTNVFQNSYFENSLTSSLNDSDSNSILSITSPRNEVLSEQLQDYLNSITSSPSYLETSTCYGMSSDTSDYDFGVDLSFASSNKKNSDHSPISYSHSPSEKPYHQGWGAGVQSHCAMEFQREQDDCRHLNNQTPPKSHLHFNNNCSHISNNNVAHNNASRAITNHRNNVSGPVPFRFQHPHPNPVAMTMHHPVHYSQVPFIPPTAIDPFLYAELLNRRHSMSYFPPFFENAAPHPALLNNPPIAGSGFRMSRKTGPSNELHARLEECYTQFKSLEKERKKTEADLARHNPGKKISSSNNIPIPRLPLSPSRVDRLIVDQYREHGRVITLIAKMERLRGAPIHPRIRKSMEAWLESIKKVQTKRREELINSSSRHAMFFMADDKDTLALASSLQDLSSSSRQARTAMWCALKVTLLHKDGVDVVSDSDSDGIETETEFEADLEIQRLSHSPYACNNQDEN</sequence>
<gene>
    <name evidence="2" type="ORF">KUF71_011934</name>
</gene>
<evidence type="ECO:0000313" key="3">
    <source>
        <dbReference type="Proteomes" id="UP001219518"/>
    </source>
</evidence>
<dbReference type="GO" id="GO:0048255">
    <property type="term" value="P:mRNA stabilization"/>
    <property type="evidence" value="ECO:0007669"/>
    <property type="project" value="TreeGrafter"/>
</dbReference>